<keyword evidence="1" id="KW-1133">Transmembrane helix</keyword>
<organism evidence="3 4">
    <name type="scientific">Neolentinus lepideus HHB14362 ss-1</name>
    <dbReference type="NCBI Taxonomy" id="1314782"/>
    <lineage>
        <taxon>Eukaryota</taxon>
        <taxon>Fungi</taxon>
        <taxon>Dikarya</taxon>
        <taxon>Basidiomycota</taxon>
        <taxon>Agaricomycotina</taxon>
        <taxon>Agaricomycetes</taxon>
        <taxon>Gloeophyllales</taxon>
        <taxon>Gloeophyllaceae</taxon>
        <taxon>Neolentinus</taxon>
    </lineage>
</organism>
<evidence type="ECO:0008006" key="5">
    <source>
        <dbReference type="Google" id="ProtNLM"/>
    </source>
</evidence>
<accession>A0A165UXL9</accession>
<keyword evidence="1" id="KW-0472">Membrane</keyword>
<feature type="chain" id="PRO_5007867804" description="Secreted protein" evidence="2">
    <location>
        <begin position="29"/>
        <end position="120"/>
    </location>
</feature>
<name>A0A165UXL9_9AGAM</name>
<evidence type="ECO:0000256" key="1">
    <source>
        <dbReference type="SAM" id="Phobius"/>
    </source>
</evidence>
<proteinExistence type="predicted"/>
<keyword evidence="4" id="KW-1185">Reference proteome</keyword>
<dbReference type="AlphaFoldDB" id="A0A165UXL9"/>
<keyword evidence="2" id="KW-0732">Signal</keyword>
<dbReference type="EMBL" id="KV425556">
    <property type="protein sequence ID" value="KZT28852.1"/>
    <property type="molecule type" value="Genomic_DNA"/>
</dbReference>
<evidence type="ECO:0000256" key="2">
    <source>
        <dbReference type="SAM" id="SignalP"/>
    </source>
</evidence>
<evidence type="ECO:0000313" key="3">
    <source>
        <dbReference type="EMBL" id="KZT28852.1"/>
    </source>
</evidence>
<protein>
    <recommendedName>
        <fullName evidence="5">Secreted protein</fullName>
    </recommendedName>
</protein>
<gene>
    <name evidence="3" type="ORF">NEOLEDRAFT_783936</name>
</gene>
<dbReference type="InParanoid" id="A0A165UXL9"/>
<sequence length="120" mass="13337">MVSWPSSIHRILFAAFTLTLRFPVPSRALYRGLITLPRRDQLLFSSVSYLGHGPPSHLSIPVARVLQYPLVHPHNSIGYHPFFRRFCHIYPSATLVSLAAAAACTSLAVAAICPRRTDDI</sequence>
<dbReference type="Proteomes" id="UP000076761">
    <property type="component" value="Unassembled WGS sequence"/>
</dbReference>
<evidence type="ECO:0000313" key="4">
    <source>
        <dbReference type="Proteomes" id="UP000076761"/>
    </source>
</evidence>
<keyword evidence="1" id="KW-0812">Transmembrane</keyword>
<feature type="signal peptide" evidence="2">
    <location>
        <begin position="1"/>
        <end position="28"/>
    </location>
</feature>
<feature type="transmembrane region" description="Helical" evidence="1">
    <location>
        <begin position="89"/>
        <end position="113"/>
    </location>
</feature>
<reference evidence="3 4" key="1">
    <citation type="journal article" date="2016" name="Mol. Biol. Evol.">
        <title>Comparative Genomics of Early-Diverging Mushroom-Forming Fungi Provides Insights into the Origins of Lignocellulose Decay Capabilities.</title>
        <authorList>
            <person name="Nagy L.G."/>
            <person name="Riley R."/>
            <person name="Tritt A."/>
            <person name="Adam C."/>
            <person name="Daum C."/>
            <person name="Floudas D."/>
            <person name="Sun H."/>
            <person name="Yadav J.S."/>
            <person name="Pangilinan J."/>
            <person name="Larsson K.H."/>
            <person name="Matsuura K."/>
            <person name="Barry K."/>
            <person name="Labutti K."/>
            <person name="Kuo R."/>
            <person name="Ohm R.A."/>
            <person name="Bhattacharya S.S."/>
            <person name="Shirouzu T."/>
            <person name="Yoshinaga Y."/>
            <person name="Martin F.M."/>
            <person name="Grigoriev I.V."/>
            <person name="Hibbett D.S."/>
        </authorList>
    </citation>
    <scope>NUCLEOTIDE SEQUENCE [LARGE SCALE GENOMIC DNA]</scope>
    <source>
        <strain evidence="3 4">HHB14362 ss-1</strain>
    </source>
</reference>